<organism evidence="6">
    <name type="scientific">Darwinula stevensoni</name>
    <dbReference type="NCBI Taxonomy" id="69355"/>
    <lineage>
        <taxon>Eukaryota</taxon>
        <taxon>Metazoa</taxon>
        <taxon>Ecdysozoa</taxon>
        <taxon>Arthropoda</taxon>
        <taxon>Crustacea</taxon>
        <taxon>Oligostraca</taxon>
        <taxon>Ostracoda</taxon>
        <taxon>Podocopa</taxon>
        <taxon>Podocopida</taxon>
        <taxon>Darwinulocopina</taxon>
        <taxon>Darwinuloidea</taxon>
        <taxon>Darwinulidae</taxon>
        <taxon>Darwinula</taxon>
    </lineage>
</organism>
<dbReference type="Proteomes" id="UP000677054">
    <property type="component" value="Unassembled WGS sequence"/>
</dbReference>
<dbReference type="InterPro" id="IPR036179">
    <property type="entry name" value="Ig-like_dom_sf"/>
</dbReference>
<feature type="domain" description="Ig-like" evidence="5">
    <location>
        <begin position="158"/>
        <end position="245"/>
    </location>
</feature>
<dbReference type="Gene3D" id="2.60.40.10">
    <property type="entry name" value="Immunoglobulins"/>
    <property type="match status" value="1"/>
</dbReference>
<dbReference type="OrthoDB" id="2151624at2759"/>
<evidence type="ECO:0000256" key="2">
    <source>
        <dbReference type="ARBA" id="ARBA00023157"/>
    </source>
</evidence>
<dbReference type="EMBL" id="CAJPEV010003199">
    <property type="protein sequence ID" value="CAG0899190.1"/>
    <property type="molecule type" value="Genomic_DNA"/>
</dbReference>
<dbReference type="EMBL" id="LR902716">
    <property type="protein sequence ID" value="CAD7250988.1"/>
    <property type="molecule type" value="Genomic_DNA"/>
</dbReference>
<feature type="signal peptide" evidence="4">
    <location>
        <begin position="1"/>
        <end position="18"/>
    </location>
</feature>
<accession>A0A7R9ABA3</accession>
<dbReference type="InterPro" id="IPR032675">
    <property type="entry name" value="LRR_dom_sf"/>
</dbReference>
<dbReference type="Pfam" id="PF13855">
    <property type="entry name" value="LRR_8"/>
    <property type="match status" value="1"/>
</dbReference>
<feature type="non-terminal residue" evidence="6">
    <location>
        <position position="1"/>
    </location>
</feature>
<protein>
    <recommendedName>
        <fullName evidence="5">Ig-like domain-containing protein</fullName>
    </recommendedName>
</protein>
<evidence type="ECO:0000256" key="1">
    <source>
        <dbReference type="ARBA" id="ARBA00022729"/>
    </source>
</evidence>
<evidence type="ECO:0000256" key="4">
    <source>
        <dbReference type="SAM" id="SignalP"/>
    </source>
</evidence>
<keyword evidence="7" id="KW-1185">Reference proteome</keyword>
<dbReference type="AlphaFoldDB" id="A0A7R9ABA3"/>
<dbReference type="InterPro" id="IPR013783">
    <property type="entry name" value="Ig-like_fold"/>
</dbReference>
<keyword evidence="1 4" id="KW-0732">Signal</keyword>
<dbReference type="InterPro" id="IPR001611">
    <property type="entry name" value="Leu-rich_rpt"/>
</dbReference>
<dbReference type="SUPFAM" id="SSF48726">
    <property type="entry name" value="Immunoglobulin"/>
    <property type="match status" value="1"/>
</dbReference>
<dbReference type="Pfam" id="PF07679">
    <property type="entry name" value="I-set"/>
    <property type="match status" value="1"/>
</dbReference>
<dbReference type="Gene3D" id="3.80.10.10">
    <property type="entry name" value="Ribonuclease Inhibitor"/>
    <property type="match status" value="1"/>
</dbReference>
<dbReference type="InterPro" id="IPR050467">
    <property type="entry name" value="LRFN"/>
</dbReference>
<sequence length="247" mass="26887">MPTLTLFTLTVMLPNVTAGTENATDWTCTACECESDRLACTTPDTLDATPLAPVPEGVTEMEIRDQRDLVTLDDGVLSAYTNLEKLILTDSGLRSLGNDTFAGNLLLRHLELRGNPLECVCSNSWILQRNTRRQGSFQGRAVEGGKTCQILDSICAVPEVKVHPEVISVKEGEAFEVNCSAVGKPVPQLAWIWGVEDAKRKAEENLVGESLTIRIPSARWKDHGQNLTCVATNDAGRSQAHLTLNIS</sequence>
<dbReference type="PANTHER" id="PTHR45842:SF12">
    <property type="entry name" value="KEKKON 5, ISOFORM A"/>
    <property type="match status" value="1"/>
</dbReference>
<dbReference type="SUPFAM" id="SSF52058">
    <property type="entry name" value="L domain-like"/>
    <property type="match status" value="1"/>
</dbReference>
<gene>
    <name evidence="6" type="ORF">DSTB1V02_LOCUS10757</name>
</gene>
<reference evidence="6" key="1">
    <citation type="submission" date="2020-11" db="EMBL/GenBank/DDBJ databases">
        <authorList>
            <person name="Tran Van P."/>
        </authorList>
    </citation>
    <scope>NUCLEOTIDE SEQUENCE</scope>
</reference>
<proteinExistence type="predicted"/>
<evidence type="ECO:0000313" key="6">
    <source>
        <dbReference type="EMBL" id="CAD7250988.1"/>
    </source>
</evidence>
<evidence type="ECO:0000313" key="7">
    <source>
        <dbReference type="Proteomes" id="UP000677054"/>
    </source>
</evidence>
<dbReference type="InterPro" id="IPR007110">
    <property type="entry name" value="Ig-like_dom"/>
</dbReference>
<evidence type="ECO:0000256" key="3">
    <source>
        <dbReference type="ARBA" id="ARBA00023180"/>
    </source>
</evidence>
<dbReference type="PANTHER" id="PTHR45842">
    <property type="entry name" value="SYNAPTIC ADHESION-LIKE MOLECULE SALM"/>
    <property type="match status" value="1"/>
</dbReference>
<dbReference type="InterPro" id="IPR013098">
    <property type="entry name" value="Ig_I-set"/>
</dbReference>
<keyword evidence="2" id="KW-1015">Disulfide bond</keyword>
<dbReference type="SMART" id="SM00409">
    <property type="entry name" value="IG"/>
    <property type="match status" value="1"/>
</dbReference>
<name>A0A7R9ABA3_9CRUS</name>
<keyword evidence="3" id="KW-0325">Glycoprotein</keyword>
<evidence type="ECO:0000259" key="5">
    <source>
        <dbReference type="PROSITE" id="PS50835"/>
    </source>
</evidence>
<feature type="chain" id="PRO_5036209732" description="Ig-like domain-containing protein" evidence="4">
    <location>
        <begin position="19"/>
        <end position="247"/>
    </location>
</feature>
<dbReference type="InterPro" id="IPR003599">
    <property type="entry name" value="Ig_sub"/>
</dbReference>
<dbReference type="PROSITE" id="PS50835">
    <property type="entry name" value="IG_LIKE"/>
    <property type="match status" value="1"/>
</dbReference>